<evidence type="ECO:0000313" key="2">
    <source>
        <dbReference type="Proteomes" id="UP000184693"/>
    </source>
</evidence>
<gene>
    <name evidence="1" type="ORF">SAMN05444168_6300</name>
</gene>
<accession>A0A1N6K7M4</accession>
<dbReference type="Pfam" id="PF05988">
    <property type="entry name" value="DUF899"/>
    <property type="match status" value="1"/>
</dbReference>
<dbReference type="EMBL" id="FSRM01000002">
    <property type="protein sequence ID" value="SIO52555.1"/>
    <property type="molecule type" value="Genomic_DNA"/>
</dbReference>
<name>A0A1N6K7M4_9BURK</name>
<organism evidence="1 2">
    <name type="scientific">Paraburkholderia phenazinium</name>
    <dbReference type="NCBI Taxonomy" id="60549"/>
    <lineage>
        <taxon>Bacteria</taxon>
        <taxon>Pseudomonadati</taxon>
        <taxon>Pseudomonadota</taxon>
        <taxon>Betaproteobacteria</taxon>
        <taxon>Burkholderiales</taxon>
        <taxon>Burkholderiaceae</taxon>
        <taxon>Paraburkholderia</taxon>
    </lineage>
</organism>
<reference evidence="1 2" key="1">
    <citation type="submission" date="2016-11" db="EMBL/GenBank/DDBJ databases">
        <authorList>
            <person name="Jaros S."/>
            <person name="Januszkiewicz K."/>
            <person name="Wedrychowicz H."/>
        </authorList>
    </citation>
    <scope>NUCLEOTIDE SEQUENCE [LARGE SCALE GENOMIC DNA]</scope>
    <source>
        <strain evidence="1 2">GAS86</strain>
    </source>
</reference>
<proteinExistence type="predicted"/>
<dbReference type="RefSeq" id="WP_083611693.1">
    <property type="nucleotide sequence ID" value="NZ_FSRM01000002.1"/>
</dbReference>
<protein>
    <submittedName>
        <fullName evidence="1">Predicted dithiol-disulfide oxidoreductase, DUF899 family</fullName>
    </submittedName>
</protein>
<dbReference type="InterPro" id="IPR010296">
    <property type="entry name" value="DUF899_thioredox"/>
</dbReference>
<dbReference type="OrthoDB" id="574359at2"/>
<dbReference type="InterPro" id="IPR036249">
    <property type="entry name" value="Thioredoxin-like_sf"/>
</dbReference>
<dbReference type="SUPFAM" id="SSF52833">
    <property type="entry name" value="Thioredoxin-like"/>
    <property type="match status" value="1"/>
</dbReference>
<evidence type="ECO:0000313" key="1">
    <source>
        <dbReference type="EMBL" id="SIO52555.1"/>
    </source>
</evidence>
<sequence>MIYTDGFAQGLKPARVLAQSPRRFPGEDARYREARNALLAEEIELRRHIERVAALRRALPTGGKVPQEYRFDGEHGPATLAEMFGTHDTLIVYNWMYGPKTARSCPMCTSCLSALDGQMPDILQRVAFAVVARSPIERLVAFKNERGWRHLRLYSSGGNSFNRDYANEDPDGDDTPAFNVFTRTGGVLRHFWGEEMGPQTADPGQDPRGAPDIMPLWTLLDMTPAGRGKDWYPKLEYDAPAAVAGRAGSCCHDDTNPATDGGTHAEPT</sequence>
<dbReference type="AlphaFoldDB" id="A0A1N6K7M4"/>
<dbReference type="Proteomes" id="UP000184693">
    <property type="component" value="Unassembled WGS sequence"/>
</dbReference>